<dbReference type="RefSeq" id="XP_022663143.1">
    <property type="nucleotide sequence ID" value="XM_022807408.1"/>
</dbReference>
<dbReference type="Proteomes" id="UP000594260">
    <property type="component" value="Unplaced"/>
</dbReference>
<evidence type="ECO:0000313" key="2">
    <source>
        <dbReference type="EnsemblMetazoa" id="XP_022663145"/>
    </source>
</evidence>
<dbReference type="EnsemblMetazoa" id="XM_022807405">
    <property type="protein sequence ID" value="XP_022663140"/>
    <property type="gene ID" value="LOC111251105"/>
</dbReference>
<name>A0A7M7KB73_VARDE</name>
<dbReference type="GeneID" id="111251105"/>
<evidence type="ECO:0000313" key="3">
    <source>
        <dbReference type="Proteomes" id="UP000594260"/>
    </source>
</evidence>
<proteinExistence type="predicted"/>
<dbReference type="RefSeq" id="XP_022663140.1">
    <property type="nucleotide sequence ID" value="XM_022807405.1"/>
</dbReference>
<feature type="compositionally biased region" description="Low complexity" evidence="1">
    <location>
        <begin position="20"/>
        <end position="31"/>
    </location>
</feature>
<dbReference type="EnsemblMetazoa" id="XM_022807406">
    <property type="protein sequence ID" value="XP_022663141"/>
    <property type="gene ID" value="LOC111251105"/>
</dbReference>
<dbReference type="RefSeq" id="XP_022663144.1">
    <property type="nucleotide sequence ID" value="XM_022807409.1"/>
</dbReference>
<dbReference type="EnsemblMetazoa" id="XM_022807408">
    <property type="protein sequence ID" value="XP_022663143"/>
    <property type="gene ID" value="LOC111251105"/>
</dbReference>
<feature type="region of interest" description="Disordered" evidence="1">
    <location>
        <begin position="1"/>
        <end position="31"/>
    </location>
</feature>
<protein>
    <submittedName>
        <fullName evidence="2">Uncharacterized protein</fullName>
    </submittedName>
</protein>
<dbReference type="EnsemblMetazoa" id="XM_022807410">
    <property type="protein sequence ID" value="XP_022663145"/>
    <property type="gene ID" value="LOC111251105"/>
</dbReference>
<sequence>MDSLWEDVSSSSSRNGDQASDSGSESSKISSISGVYSDLSDFDFDILENEVTVNQDKVHEYVTVGTEEVGSSPEPDWTICDTSPPPESVTCEQVSASEPRSAPRVTYSDRNTHNFVPVNVSEPFYSSLTATDDIEIEASTSLSIQTNIEDTDYRFVLQPQDLRENPEPLPRTEMPVRLPDIVDQDDSGVRSPCSEATAAKGSLKSLDQYCAQTAIEENCFKRPPKKTKALLKRHKLSKHSKKKGEKHLVSNDFDWDSQMTETCRHMKSYAELAPQTECRTRDFASGDTTATSRRSGKKKIRSCLKEFGASVEGEHFDVMRLHSWTTRQELEEAVQDHMDFVVRLRRQQENDRPYSAENALQQLRSLGVIIPAGRGR</sequence>
<dbReference type="AlphaFoldDB" id="A0A7M7KB73"/>
<dbReference type="RefSeq" id="XP_022663146.1">
    <property type="nucleotide sequence ID" value="XM_022807411.1"/>
</dbReference>
<reference evidence="2" key="1">
    <citation type="submission" date="2021-01" db="UniProtKB">
        <authorList>
            <consortium name="EnsemblMetazoa"/>
        </authorList>
    </citation>
    <scope>IDENTIFICATION</scope>
</reference>
<feature type="region of interest" description="Disordered" evidence="1">
    <location>
        <begin position="66"/>
        <end position="108"/>
    </location>
</feature>
<organism evidence="2 3">
    <name type="scientific">Varroa destructor</name>
    <name type="common">Honeybee mite</name>
    <dbReference type="NCBI Taxonomy" id="109461"/>
    <lineage>
        <taxon>Eukaryota</taxon>
        <taxon>Metazoa</taxon>
        <taxon>Ecdysozoa</taxon>
        <taxon>Arthropoda</taxon>
        <taxon>Chelicerata</taxon>
        <taxon>Arachnida</taxon>
        <taxon>Acari</taxon>
        <taxon>Parasitiformes</taxon>
        <taxon>Mesostigmata</taxon>
        <taxon>Gamasina</taxon>
        <taxon>Dermanyssoidea</taxon>
        <taxon>Varroidae</taxon>
        <taxon>Varroa</taxon>
    </lineage>
</organism>
<dbReference type="InParanoid" id="A0A7M7KB73"/>
<dbReference type="EnsemblMetazoa" id="XM_022807411">
    <property type="protein sequence ID" value="XP_022663146"/>
    <property type="gene ID" value="LOC111251105"/>
</dbReference>
<dbReference type="KEGG" id="vde:111251105"/>
<dbReference type="RefSeq" id="XP_022663141.1">
    <property type="nucleotide sequence ID" value="XM_022807406.1"/>
</dbReference>
<dbReference type="RefSeq" id="XP_022663145.1">
    <property type="nucleotide sequence ID" value="XM_022807410.1"/>
</dbReference>
<evidence type="ECO:0000256" key="1">
    <source>
        <dbReference type="SAM" id="MobiDB-lite"/>
    </source>
</evidence>
<keyword evidence="3" id="KW-1185">Reference proteome</keyword>
<dbReference type="RefSeq" id="XP_022663142.1">
    <property type="nucleotide sequence ID" value="XM_022807407.1"/>
</dbReference>
<accession>A0A7M7KB73</accession>
<dbReference type="EnsemblMetazoa" id="XM_022807407">
    <property type="protein sequence ID" value="XP_022663142"/>
    <property type="gene ID" value="LOC111251105"/>
</dbReference>
<dbReference type="EnsemblMetazoa" id="XM_022807409">
    <property type="protein sequence ID" value="XP_022663144"/>
    <property type="gene ID" value="LOC111251105"/>
</dbReference>